<dbReference type="WBParaSite" id="SPAL_0000039200.1">
    <property type="protein sequence ID" value="SPAL_0000039200.1"/>
    <property type="gene ID" value="SPAL_0000039200"/>
</dbReference>
<accession>A0A0N5B2T9</accession>
<evidence type="ECO:0000313" key="2">
    <source>
        <dbReference type="Proteomes" id="UP000046392"/>
    </source>
</evidence>
<reference evidence="3" key="1">
    <citation type="submission" date="2017-02" db="UniProtKB">
        <authorList>
            <consortium name="WormBaseParasite"/>
        </authorList>
    </citation>
    <scope>IDENTIFICATION</scope>
</reference>
<dbReference type="AlphaFoldDB" id="A0A0N5B2T9"/>
<evidence type="ECO:0000313" key="3">
    <source>
        <dbReference type="WBParaSite" id="SPAL_0000039200.1"/>
    </source>
</evidence>
<keyword evidence="2" id="KW-1185">Reference proteome</keyword>
<dbReference type="Proteomes" id="UP000046392">
    <property type="component" value="Unplaced"/>
</dbReference>
<sequence length="236" mass="27271">MDSFELQEYIQYEGSINNPIIIDDDSDDESDQLPPPPEAPQLTTYDFEEDSEDEILVADDYELPFMKDNVEEMDHSNLDSQFHESDTTPIPSDDDGSSIAESELCTTDPDPDHYNRVCFLHRGYFPRRGTNTNGSIWDHPTGIILHFKEWKEGQLSLHLSVLQKNNKVRNLRLILAIPPCPKSIRGIRILSNLRDWDRLDIVADASWMDFCYLFPRMNNINIKIVSQPSLMDKTHE</sequence>
<feature type="region of interest" description="Disordered" evidence="1">
    <location>
        <begin position="15"/>
        <end position="51"/>
    </location>
</feature>
<evidence type="ECO:0000256" key="1">
    <source>
        <dbReference type="SAM" id="MobiDB-lite"/>
    </source>
</evidence>
<feature type="compositionally biased region" description="Acidic residues" evidence="1">
    <location>
        <begin position="22"/>
        <end position="31"/>
    </location>
</feature>
<feature type="region of interest" description="Disordered" evidence="1">
    <location>
        <begin position="80"/>
        <end position="107"/>
    </location>
</feature>
<protein>
    <submittedName>
        <fullName evidence="3">RanBD1 domain-containing protein</fullName>
    </submittedName>
</protein>
<organism evidence="2 3">
    <name type="scientific">Strongyloides papillosus</name>
    <name type="common">Intestinal threadworm</name>
    <dbReference type="NCBI Taxonomy" id="174720"/>
    <lineage>
        <taxon>Eukaryota</taxon>
        <taxon>Metazoa</taxon>
        <taxon>Ecdysozoa</taxon>
        <taxon>Nematoda</taxon>
        <taxon>Chromadorea</taxon>
        <taxon>Rhabditida</taxon>
        <taxon>Tylenchina</taxon>
        <taxon>Panagrolaimomorpha</taxon>
        <taxon>Strongyloidoidea</taxon>
        <taxon>Strongyloididae</taxon>
        <taxon>Strongyloides</taxon>
    </lineage>
</organism>
<proteinExistence type="predicted"/>
<name>A0A0N5B2T9_STREA</name>